<dbReference type="InterPro" id="IPR050271">
    <property type="entry name" value="UDP-glycosyltransferase"/>
</dbReference>
<evidence type="ECO:0000256" key="4">
    <source>
        <dbReference type="ARBA" id="ARBA00022679"/>
    </source>
</evidence>
<dbReference type="CDD" id="cd03784">
    <property type="entry name" value="GT1_Gtf-like"/>
    <property type="match status" value="1"/>
</dbReference>
<evidence type="ECO:0000256" key="6">
    <source>
        <dbReference type="ARBA" id="ARBA00022989"/>
    </source>
</evidence>
<dbReference type="PANTHER" id="PTHR48043">
    <property type="entry name" value="EG:EG0003.4 PROTEIN-RELATED"/>
    <property type="match status" value="1"/>
</dbReference>
<dbReference type="PANTHER" id="PTHR48043:SF32">
    <property type="entry name" value="UDP-GLUCURONOSYLTRANSFERASE"/>
    <property type="match status" value="1"/>
</dbReference>
<feature type="signal peptide" evidence="9">
    <location>
        <begin position="1"/>
        <end position="27"/>
    </location>
</feature>
<protein>
    <submittedName>
        <fullName evidence="10">UDP glucuronosyltransferase 5 family, polypeptide G1</fullName>
    </submittedName>
</protein>
<evidence type="ECO:0000256" key="8">
    <source>
        <dbReference type="RuleBase" id="RU003718"/>
    </source>
</evidence>
<reference evidence="11" key="1">
    <citation type="submission" date="2018-06" db="EMBL/GenBank/DDBJ databases">
        <title>Genome assembly of Danube salmon.</title>
        <authorList>
            <person name="Macqueen D.J."/>
            <person name="Gundappa M.K."/>
        </authorList>
    </citation>
    <scope>NUCLEOTIDE SEQUENCE [LARGE SCALE GENOMIC DNA]</scope>
</reference>
<keyword evidence="9" id="KW-0732">Signal</keyword>
<dbReference type="AlphaFoldDB" id="A0A4W5RV85"/>
<evidence type="ECO:0000313" key="10">
    <source>
        <dbReference type="Ensembl" id="ENSHHUP00000088669.1"/>
    </source>
</evidence>
<dbReference type="GO" id="GO:0016020">
    <property type="term" value="C:membrane"/>
    <property type="evidence" value="ECO:0007669"/>
    <property type="project" value="UniProtKB-SubCell"/>
</dbReference>
<evidence type="ECO:0000256" key="7">
    <source>
        <dbReference type="ARBA" id="ARBA00023136"/>
    </source>
</evidence>
<dbReference type="SUPFAM" id="SSF53756">
    <property type="entry name" value="UDP-Glycosyltransferase/glycogen phosphorylase"/>
    <property type="match status" value="1"/>
</dbReference>
<evidence type="ECO:0000256" key="5">
    <source>
        <dbReference type="ARBA" id="ARBA00022692"/>
    </source>
</evidence>
<dbReference type="Pfam" id="PF00201">
    <property type="entry name" value="UDPGT"/>
    <property type="match status" value="1"/>
</dbReference>
<comment type="subcellular location">
    <subcellularLocation>
        <location evidence="1">Membrane</location>
    </subcellularLocation>
</comment>
<evidence type="ECO:0000256" key="1">
    <source>
        <dbReference type="ARBA" id="ARBA00004370"/>
    </source>
</evidence>
<dbReference type="InterPro" id="IPR002213">
    <property type="entry name" value="UDP_glucos_trans"/>
</dbReference>
<dbReference type="PROSITE" id="PS00375">
    <property type="entry name" value="UDPGT"/>
    <property type="match status" value="1"/>
</dbReference>
<proteinExistence type="inferred from homology"/>
<dbReference type="Ensembl" id="ENSHHUT00000091427.1">
    <property type="protein sequence ID" value="ENSHHUP00000088669.1"/>
    <property type="gene ID" value="ENSHHUG00000051231.1"/>
</dbReference>
<accession>A0A4W5RV85</accession>
<keyword evidence="7" id="KW-0472">Membrane</keyword>
<dbReference type="InterPro" id="IPR035595">
    <property type="entry name" value="UDP_glycos_trans_CS"/>
</dbReference>
<dbReference type="FunFam" id="3.40.50.2000:FF:000001">
    <property type="entry name" value="UDP-glucuronosyltransferase"/>
    <property type="match status" value="1"/>
</dbReference>
<evidence type="ECO:0000256" key="9">
    <source>
        <dbReference type="SAM" id="SignalP"/>
    </source>
</evidence>
<keyword evidence="3 8" id="KW-0328">Glycosyltransferase</keyword>
<dbReference type="Gene3D" id="3.40.50.2000">
    <property type="entry name" value="Glycogen Phosphorylase B"/>
    <property type="match status" value="2"/>
</dbReference>
<dbReference type="Proteomes" id="UP000314982">
    <property type="component" value="Unassembled WGS sequence"/>
</dbReference>
<evidence type="ECO:0000256" key="2">
    <source>
        <dbReference type="ARBA" id="ARBA00009995"/>
    </source>
</evidence>
<evidence type="ECO:0000256" key="3">
    <source>
        <dbReference type="ARBA" id="ARBA00022676"/>
    </source>
</evidence>
<keyword evidence="11" id="KW-1185">Reference proteome</keyword>
<reference evidence="10" key="3">
    <citation type="submission" date="2025-09" db="UniProtKB">
        <authorList>
            <consortium name="Ensembl"/>
        </authorList>
    </citation>
    <scope>IDENTIFICATION</scope>
</reference>
<keyword evidence="5" id="KW-0812">Transmembrane</keyword>
<feature type="chain" id="PRO_5021243333" evidence="9">
    <location>
        <begin position="28"/>
        <end position="572"/>
    </location>
</feature>
<comment type="similarity">
    <text evidence="2 8">Belongs to the UDP-glycosyltransferase family.</text>
</comment>
<sequence>MGMCGGTAAVLQRILCLLLVFVWGCHGNGSGGGRILVFPEDGSHWLNMEVILRELHSRGHNLTVLRSAKSWYIPQNSPVYTSITVNPAPPLVGEDLGPDFYTILMQRSLKLRRMLPFLRFLEQQKDTAAMLMMFHGEALCMISTILDDSVLVAKLRESRFDLMLTDPAFPAGVLLAQYLGMPMVYNVRWLNAGEAHMTVAPTLPSYVPMYNSLFSDNMDLLQRTENFLRYLAILLQEHLVILPLYVNLLQRHFPPGADLLSMQRSADVWLMRVDFVFEFPRPTMPNVVYVGGFQCRPAEPLPADLEAFMQSSGEHGVVVMSLGTLVSALPKEVTEAVAQAFAKLPHKVVWRFLGERPSSLGNNTLLLDWLPQNDLLGHPKTRVFVAHGGTNGLYEAIYHGVPVLGLPLLFDQFDNVLRLQVRGVARVLEAATLTTEDFLEALRDVLESKSYRHNMQKLSGLHRDTPLSPLASATFWIEYVMRNGGASHLRTKAYSLPWYSYHSLDVVSLLMALSGASLWASVYVCSRLCCRSSRRKTKLDRHSHFVLNTKQLEREEEVCGTISTAWIVELYV</sequence>
<dbReference type="STRING" id="62062.ENSHHUP00000088669"/>
<reference evidence="10" key="2">
    <citation type="submission" date="2025-08" db="UniProtKB">
        <authorList>
            <consortium name="Ensembl"/>
        </authorList>
    </citation>
    <scope>IDENTIFICATION</scope>
</reference>
<dbReference type="GeneTree" id="ENSGT00940000166282"/>
<keyword evidence="6" id="KW-1133">Transmembrane helix</keyword>
<evidence type="ECO:0000313" key="11">
    <source>
        <dbReference type="Proteomes" id="UP000314982"/>
    </source>
</evidence>
<organism evidence="10 11">
    <name type="scientific">Hucho hucho</name>
    <name type="common">huchen</name>
    <dbReference type="NCBI Taxonomy" id="62062"/>
    <lineage>
        <taxon>Eukaryota</taxon>
        <taxon>Metazoa</taxon>
        <taxon>Chordata</taxon>
        <taxon>Craniata</taxon>
        <taxon>Vertebrata</taxon>
        <taxon>Euteleostomi</taxon>
        <taxon>Actinopterygii</taxon>
        <taxon>Neopterygii</taxon>
        <taxon>Teleostei</taxon>
        <taxon>Protacanthopterygii</taxon>
        <taxon>Salmoniformes</taxon>
        <taxon>Salmonidae</taxon>
        <taxon>Salmoninae</taxon>
        <taxon>Hucho</taxon>
    </lineage>
</organism>
<keyword evidence="4 8" id="KW-0808">Transferase</keyword>
<dbReference type="GO" id="GO:0008194">
    <property type="term" value="F:UDP-glycosyltransferase activity"/>
    <property type="evidence" value="ECO:0007669"/>
    <property type="project" value="InterPro"/>
</dbReference>
<name>A0A4W5RV85_9TELE</name>